<dbReference type="Proteomes" id="UP001169760">
    <property type="component" value="Unassembled WGS sequence"/>
</dbReference>
<evidence type="ECO:0000313" key="1">
    <source>
        <dbReference type="EMBL" id="MDO6425133.1"/>
    </source>
</evidence>
<proteinExistence type="predicted"/>
<dbReference type="AlphaFoldDB" id="A0AAW7XBU8"/>
<evidence type="ECO:0000313" key="2">
    <source>
        <dbReference type="Proteomes" id="UP001169760"/>
    </source>
</evidence>
<dbReference type="EMBL" id="JAUOPB010000302">
    <property type="protein sequence ID" value="MDO6425133.1"/>
    <property type="molecule type" value="Genomic_DNA"/>
</dbReference>
<name>A0AAW7XBU8_9GAMM</name>
<comment type="caution">
    <text evidence="1">The sequence shown here is derived from an EMBL/GenBank/DDBJ whole genome shotgun (WGS) entry which is preliminary data.</text>
</comment>
<feature type="non-terminal residue" evidence="1">
    <location>
        <position position="1"/>
    </location>
</feature>
<sequence length="88" mass="9952">GYIIPNLYYYDDMSNYIQSNPDVLNRWTPETAATATKPVLHLNDYAHSKQSSTLTYADGSYVRLKSAEISYRFTKGLVKKLGLKSAQV</sequence>
<organism evidence="1 2">
    <name type="scientific">Saccharophagus degradans</name>
    <dbReference type="NCBI Taxonomy" id="86304"/>
    <lineage>
        <taxon>Bacteria</taxon>
        <taxon>Pseudomonadati</taxon>
        <taxon>Pseudomonadota</taxon>
        <taxon>Gammaproteobacteria</taxon>
        <taxon>Cellvibrionales</taxon>
        <taxon>Cellvibrionaceae</taxon>
        <taxon>Saccharophagus</taxon>
    </lineage>
</organism>
<gene>
    <name evidence="1" type="ORF">Q4521_21825</name>
</gene>
<accession>A0AAW7XBU8</accession>
<feature type="non-terminal residue" evidence="1">
    <location>
        <position position="88"/>
    </location>
</feature>
<protein>
    <submittedName>
        <fullName evidence="1">Uncharacterized protein</fullName>
    </submittedName>
</protein>
<reference evidence="1" key="1">
    <citation type="submission" date="2023-07" db="EMBL/GenBank/DDBJ databases">
        <title>Genome content predicts the carbon catabolic preferences of heterotrophic bacteria.</title>
        <authorList>
            <person name="Gralka M."/>
        </authorList>
    </citation>
    <scope>NUCLEOTIDE SEQUENCE</scope>
    <source>
        <strain evidence="1">I3M17_2</strain>
    </source>
</reference>